<dbReference type="PROSITE" id="PS51257">
    <property type="entry name" value="PROKAR_LIPOPROTEIN"/>
    <property type="match status" value="1"/>
</dbReference>
<feature type="signal peptide" evidence="2">
    <location>
        <begin position="1"/>
        <end position="28"/>
    </location>
</feature>
<evidence type="ECO:0000313" key="5">
    <source>
        <dbReference type="Proteomes" id="UP001210380"/>
    </source>
</evidence>
<evidence type="ECO:0000313" key="4">
    <source>
        <dbReference type="EMBL" id="MDA3626428.1"/>
    </source>
</evidence>
<accession>A0ABT4UXI8</accession>
<evidence type="ECO:0000256" key="2">
    <source>
        <dbReference type="SAM" id="SignalP"/>
    </source>
</evidence>
<feature type="chain" id="PRO_5046625945" evidence="2">
    <location>
        <begin position="29"/>
        <end position="211"/>
    </location>
</feature>
<evidence type="ECO:0000256" key="1">
    <source>
        <dbReference type="SAM" id="MobiDB-lite"/>
    </source>
</evidence>
<feature type="domain" description="DUF4232" evidence="3">
    <location>
        <begin position="84"/>
        <end position="199"/>
    </location>
</feature>
<keyword evidence="2" id="KW-0732">Signal</keyword>
<organism evidence="4 5">
    <name type="scientific">Saccharopolyspora oryzae</name>
    <dbReference type="NCBI Taxonomy" id="2997343"/>
    <lineage>
        <taxon>Bacteria</taxon>
        <taxon>Bacillati</taxon>
        <taxon>Actinomycetota</taxon>
        <taxon>Actinomycetes</taxon>
        <taxon>Pseudonocardiales</taxon>
        <taxon>Pseudonocardiaceae</taxon>
        <taxon>Saccharopolyspora</taxon>
    </lineage>
</organism>
<dbReference type="Proteomes" id="UP001210380">
    <property type="component" value="Unassembled WGS sequence"/>
</dbReference>
<feature type="region of interest" description="Disordered" evidence="1">
    <location>
        <begin position="159"/>
        <end position="211"/>
    </location>
</feature>
<name>A0ABT4UXI8_9PSEU</name>
<reference evidence="4 5" key="1">
    <citation type="submission" date="2022-11" db="EMBL/GenBank/DDBJ databases">
        <title>Draft genome sequence of Saccharopolyspora sp. WRP15-2 isolated from rhizosphere soils of wild rice in Thailand.</title>
        <authorList>
            <person name="Duangmal K."/>
            <person name="Kammanee S."/>
            <person name="Muangham S."/>
        </authorList>
    </citation>
    <scope>NUCLEOTIDE SEQUENCE [LARGE SCALE GENOMIC DNA]</scope>
    <source>
        <strain evidence="4 5">WRP15-2</strain>
    </source>
</reference>
<dbReference type="RefSeq" id="WP_270949023.1">
    <property type="nucleotide sequence ID" value="NZ_JAQGLA010000015.1"/>
</dbReference>
<dbReference type="EMBL" id="JAQGLA010000015">
    <property type="protein sequence ID" value="MDA3626428.1"/>
    <property type="molecule type" value="Genomic_DNA"/>
</dbReference>
<dbReference type="InterPro" id="IPR025326">
    <property type="entry name" value="DUF4232"/>
</dbReference>
<comment type="caution">
    <text evidence="4">The sequence shown here is derived from an EMBL/GenBank/DDBJ whole genome shotgun (WGS) entry which is preliminary data.</text>
</comment>
<sequence>MKVRHQRTTIAVLSAVALSVGLSSCASGASAPTPTNDGQQGIAVGEPNPNQPERETSESAESSEQSGNGQPEEHPGEGTGFGKCTADALSVRVEHRGDEDVAREADLFIANVGTEACSLGGFPELTFYDAGHQQLSIPTSQSGSTQELLEIKPGERFTAPLGWSSSPESSPCLEPKTVAVYPPNTSDAKETPWTGGSVCAKGVSISPYGRA</sequence>
<feature type="region of interest" description="Disordered" evidence="1">
    <location>
        <begin position="26"/>
        <end position="83"/>
    </location>
</feature>
<evidence type="ECO:0000259" key="3">
    <source>
        <dbReference type="Pfam" id="PF14016"/>
    </source>
</evidence>
<gene>
    <name evidence="4" type="ORF">OU415_13355</name>
</gene>
<keyword evidence="5" id="KW-1185">Reference proteome</keyword>
<proteinExistence type="predicted"/>
<dbReference type="Pfam" id="PF14016">
    <property type="entry name" value="DUF4232"/>
    <property type="match status" value="1"/>
</dbReference>
<protein>
    <submittedName>
        <fullName evidence="4">DUF4232 domain-containing protein</fullName>
    </submittedName>
</protein>